<gene>
    <name evidence="1" type="ORF">Csa_4G641560</name>
</gene>
<evidence type="ECO:0000313" key="1">
    <source>
        <dbReference type="EMBL" id="KGN55222.1"/>
    </source>
</evidence>
<dbReference type="Proteomes" id="UP000029981">
    <property type="component" value="Chromosome 4"/>
</dbReference>
<reference evidence="1 2" key="1">
    <citation type="journal article" date="2009" name="Nat. Genet.">
        <title>The genome of the cucumber, Cucumis sativus L.</title>
        <authorList>
            <person name="Huang S."/>
            <person name="Li R."/>
            <person name="Zhang Z."/>
            <person name="Li L."/>
            <person name="Gu X."/>
            <person name="Fan W."/>
            <person name="Lucas W.J."/>
            <person name="Wang X."/>
            <person name="Xie B."/>
            <person name="Ni P."/>
            <person name="Ren Y."/>
            <person name="Zhu H."/>
            <person name="Li J."/>
            <person name="Lin K."/>
            <person name="Jin W."/>
            <person name="Fei Z."/>
            <person name="Li G."/>
            <person name="Staub J."/>
            <person name="Kilian A."/>
            <person name="van der Vossen E.A."/>
            <person name="Wu Y."/>
            <person name="Guo J."/>
            <person name="He J."/>
            <person name="Jia Z."/>
            <person name="Ren Y."/>
            <person name="Tian G."/>
            <person name="Lu Y."/>
            <person name="Ruan J."/>
            <person name="Qian W."/>
            <person name="Wang M."/>
            <person name="Huang Q."/>
            <person name="Li B."/>
            <person name="Xuan Z."/>
            <person name="Cao J."/>
            <person name="Asan"/>
            <person name="Wu Z."/>
            <person name="Zhang J."/>
            <person name="Cai Q."/>
            <person name="Bai Y."/>
            <person name="Zhao B."/>
            <person name="Han Y."/>
            <person name="Li Y."/>
            <person name="Li X."/>
            <person name="Wang S."/>
            <person name="Shi Q."/>
            <person name="Liu S."/>
            <person name="Cho W.K."/>
            <person name="Kim J.Y."/>
            <person name="Xu Y."/>
            <person name="Heller-Uszynska K."/>
            <person name="Miao H."/>
            <person name="Cheng Z."/>
            <person name="Zhang S."/>
            <person name="Wu J."/>
            <person name="Yang Y."/>
            <person name="Kang H."/>
            <person name="Li M."/>
            <person name="Liang H."/>
            <person name="Ren X."/>
            <person name="Shi Z."/>
            <person name="Wen M."/>
            <person name="Jian M."/>
            <person name="Yang H."/>
            <person name="Zhang G."/>
            <person name="Yang Z."/>
            <person name="Chen R."/>
            <person name="Liu S."/>
            <person name="Li J."/>
            <person name="Ma L."/>
            <person name="Liu H."/>
            <person name="Zhou Y."/>
            <person name="Zhao J."/>
            <person name="Fang X."/>
            <person name="Li G."/>
            <person name="Fang L."/>
            <person name="Li Y."/>
            <person name="Liu D."/>
            <person name="Zheng H."/>
            <person name="Zhang Y."/>
            <person name="Qin N."/>
            <person name="Li Z."/>
            <person name="Yang G."/>
            <person name="Yang S."/>
            <person name="Bolund L."/>
            <person name="Kristiansen K."/>
            <person name="Zheng H."/>
            <person name="Li S."/>
            <person name="Zhang X."/>
            <person name="Yang H."/>
            <person name="Wang J."/>
            <person name="Sun R."/>
            <person name="Zhang B."/>
            <person name="Jiang S."/>
            <person name="Wang J."/>
            <person name="Du Y."/>
            <person name="Li S."/>
        </authorList>
    </citation>
    <scope>NUCLEOTIDE SEQUENCE [LARGE SCALE GENOMIC DNA]</scope>
    <source>
        <strain evidence="2">cv. 9930</strain>
    </source>
</reference>
<proteinExistence type="predicted"/>
<dbReference type="Gramene" id="KGN55222">
    <property type="protein sequence ID" value="KGN55222"/>
    <property type="gene ID" value="Csa_4G641560"/>
</dbReference>
<keyword evidence="2" id="KW-1185">Reference proteome</keyword>
<accession>A0A0A0L3N2</accession>
<evidence type="ECO:0000313" key="2">
    <source>
        <dbReference type="Proteomes" id="UP000029981"/>
    </source>
</evidence>
<dbReference type="EMBL" id="CM002925">
    <property type="protein sequence ID" value="KGN55222.1"/>
    <property type="molecule type" value="Genomic_DNA"/>
</dbReference>
<reference evidence="1 2" key="2">
    <citation type="journal article" date="2009" name="PLoS ONE">
        <title>An integrated genetic and cytogenetic map of the cucumber genome.</title>
        <authorList>
            <person name="Ren Y."/>
            <person name="Zhang Z."/>
            <person name="Liu J."/>
            <person name="Staub J.E."/>
            <person name="Han Y."/>
            <person name="Cheng Z."/>
            <person name="Li X."/>
            <person name="Lu J."/>
            <person name="Miao H."/>
            <person name="Kang H."/>
            <person name="Xie B."/>
            <person name="Gu X."/>
            <person name="Wang X."/>
            <person name="Du Y."/>
            <person name="Jin W."/>
            <person name="Huang S."/>
        </authorList>
    </citation>
    <scope>NUCLEOTIDE SEQUENCE [LARGE SCALE GENOMIC DNA]</scope>
    <source>
        <strain evidence="2">cv. 9930</strain>
    </source>
</reference>
<reference evidence="1 2" key="4">
    <citation type="journal article" date="2011" name="BMC Genomics">
        <title>RNA-Seq improves annotation of protein-coding genes in the cucumber genome.</title>
        <authorList>
            <person name="Li Z."/>
            <person name="Zhang Z."/>
            <person name="Yan P."/>
            <person name="Huang S."/>
            <person name="Fei Z."/>
            <person name="Lin K."/>
        </authorList>
    </citation>
    <scope>NUCLEOTIDE SEQUENCE [LARGE SCALE GENOMIC DNA]</scope>
    <source>
        <strain evidence="2">cv. 9930</strain>
    </source>
</reference>
<sequence length="245" mass="28308">MGKEFPEERRRRRDAGSVDYVRQSLAVKDQFFLENRSHCLKMVEEGRIRKELTARTTTTIIFLSLHYTPAQTVASVKLLLSSFPKYPSPDRRFREYYESTPVEFVFLNTTVSVLWNMEMYEVEWEEGENKVLVGMESMSEVSPASKVNDEMKMVAKWRLGTDGDLAGAKEEEEEGGRMVAGERSKEANASWWSPTLTWRLIVYNQLDPTFSRSDSVAPTSFPPSSSSSSSLLFFYFQYFQFFLIP</sequence>
<organism evidence="1 2">
    <name type="scientific">Cucumis sativus</name>
    <name type="common">Cucumber</name>
    <dbReference type="NCBI Taxonomy" id="3659"/>
    <lineage>
        <taxon>Eukaryota</taxon>
        <taxon>Viridiplantae</taxon>
        <taxon>Streptophyta</taxon>
        <taxon>Embryophyta</taxon>
        <taxon>Tracheophyta</taxon>
        <taxon>Spermatophyta</taxon>
        <taxon>Magnoliopsida</taxon>
        <taxon>eudicotyledons</taxon>
        <taxon>Gunneridae</taxon>
        <taxon>Pentapetalae</taxon>
        <taxon>rosids</taxon>
        <taxon>fabids</taxon>
        <taxon>Cucurbitales</taxon>
        <taxon>Cucurbitaceae</taxon>
        <taxon>Benincaseae</taxon>
        <taxon>Cucumis</taxon>
    </lineage>
</organism>
<dbReference type="AlphaFoldDB" id="A0A0A0L3N2"/>
<reference evidence="1 2" key="3">
    <citation type="journal article" date="2010" name="BMC Genomics">
        <title>Transcriptome sequencing and comparative analysis of cucumber flowers with different sex types.</title>
        <authorList>
            <person name="Guo S."/>
            <person name="Zheng Y."/>
            <person name="Joung J.G."/>
            <person name="Liu S."/>
            <person name="Zhang Z."/>
            <person name="Crasta O.R."/>
            <person name="Sobral B.W."/>
            <person name="Xu Y."/>
            <person name="Huang S."/>
            <person name="Fei Z."/>
        </authorList>
    </citation>
    <scope>NUCLEOTIDE SEQUENCE [LARGE SCALE GENOMIC DNA]</scope>
    <source>
        <strain evidence="2">cv. 9930</strain>
    </source>
</reference>
<protein>
    <submittedName>
        <fullName evidence="1">Uncharacterized protein</fullName>
    </submittedName>
</protein>
<name>A0A0A0L3N2_CUCSA</name>